<dbReference type="Gene3D" id="3.40.50.1820">
    <property type="entry name" value="alpha/beta hydrolase"/>
    <property type="match status" value="1"/>
</dbReference>
<reference evidence="3 4" key="1">
    <citation type="journal article" date="2015" name="Genome Biol. Evol.">
        <title>Comparative Genomics of Listeria Sensu Lato: Genus-Wide Differences in Evolutionary Dynamics and the Progressive Gain of Complex, Potentially Pathogenicity-Related Traits through Lateral Gene Transfer.</title>
        <authorList>
            <person name="Chiara M."/>
            <person name="Caruso M."/>
            <person name="D'Erchia A.M."/>
            <person name="Manzari C."/>
            <person name="Fraccalvieri R."/>
            <person name="Goffredo E."/>
            <person name="Latorre L."/>
            <person name="Miccolupo A."/>
            <person name="Padalino I."/>
            <person name="Santagada G."/>
            <person name="Chiocco D."/>
            <person name="Pesole G."/>
            <person name="Horner D.S."/>
            <person name="Parisi A."/>
        </authorList>
    </citation>
    <scope>NUCLEOTIDE SEQUENCE [LARGE SCALE GENOMIC DNA]</scope>
    <source>
        <strain evidence="3 4">1991</strain>
    </source>
</reference>
<dbReference type="InterPro" id="IPR001375">
    <property type="entry name" value="Peptidase_S9_cat"/>
</dbReference>
<gene>
    <name evidence="3" type="ORF">X560_1277</name>
</gene>
<dbReference type="GO" id="GO:0008236">
    <property type="term" value="F:serine-type peptidase activity"/>
    <property type="evidence" value="ECO:0007669"/>
    <property type="project" value="InterPro"/>
</dbReference>
<proteinExistence type="predicted"/>
<dbReference type="EMBL" id="AZHO01000014">
    <property type="protein sequence ID" value="KMT59748.1"/>
    <property type="molecule type" value="Genomic_DNA"/>
</dbReference>
<dbReference type="SUPFAM" id="SSF53474">
    <property type="entry name" value="alpha/beta-Hydrolases"/>
    <property type="match status" value="1"/>
</dbReference>
<dbReference type="AlphaFoldDB" id="A0A0J8GG80"/>
<accession>A0A0J8GG80</accession>
<dbReference type="GO" id="GO:0052689">
    <property type="term" value="F:carboxylic ester hydrolase activity"/>
    <property type="evidence" value="ECO:0007669"/>
    <property type="project" value="UniProtKB-ARBA"/>
</dbReference>
<protein>
    <submittedName>
        <fullName evidence="3">Lipase/esterase</fullName>
    </submittedName>
</protein>
<dbReference type="GO" id="GO:0006508">
    <property type="term" value="P:proteolysis"/>
    <property type="evidence" value="ECO:0007669"/>
    <property type="project" value="InterPro"/>
</dbReference>
<dbReference type="Pfam" id="PF00326">
    <property type="entry name" value="Peptidase_S9"/>
    <property type="match status" value="1"/>
</dbReference>
<feature type="domain" description="Peptidase S9 prolyl oligopeptidase catalytic" evidence="2">
    <location>
        <begin position="104"/>
        <end position="240"/>
    </location>
</feature>
<dbReference type="InterPro" id="IPR050261">
    <property type="entry name" value="FrsA_esterase"/>
</dbReference>
<dbReference type="PATRIC" id="fig|1430899.3.peg.1474"/>
<sequence length="264" mass="30090">MKDEVWKMKFKIVKRKIKDIPVLEIVDKTKVDHKLPLVIYYHGWQTSKELVLTQGRKLASQGFRVCLPDAPNHGERHQNVSSVISLTFWNSVQGNLAEYEYLRDHYVSQGITSNLFVGGVSMGGITTCALLTHHTEITAAASIMGEPSPLHFRMRTIERATERQIKLPSDYGDLLSWQDRYDLAENPETLAGRPLYIWHGTEDYKIPIESVQTFVKKNQNQAHGARIQFEIGTNEGHLVQIPIMDKVAQFFAENKTLDSSKLDI</sequence>
<evidence type="ECO:0000313" key="4">
    <source>
        <dbReference type="Proteomes" id="UP000052258"/>
    </source>
</evidence>
<keyword evidence="4" id="KW-1185">Reference proteome</keyword>
<dbReference type="PANTHER" id="PTHR22946">
    <property type="entry name" value="DIENELACTONE HYDROLASE DOMAIN-CONTAINING PROTEIN-RELATED"/>
    <property type="match status" value="1"/>
</dbReference>
<dbReference type="InterPro" id="IPR029058">
    <property type="entry name" value="AB_hydrolase_fold"/>
</dbReference>
<keyword evidence="1" id="KW-0378">Hydrolase</keyword>
<evidence type="ECO:0000256" key="1">
    <source>
        <dbReference type="ARBA" id="ARBA00022801"/>
    </source>
</evidence>
<organism evidence="3 4">
    <name type="scientific">Listeria fleischmannii 1991</name>
    <dbReference type="NCBI Taxonomy" id="1430899"/>
    <lineage>
        <taxon>Bacteria</taxon>
        <taxon>Bacillati</taxon>
        <taxon>Bacillota</taxon>
        <taxon>Bacilli</taxon>
        <taxon>Bacillales</taxon>
        <taxon>Listeriaceae</taxon>
        <taxon>Listeria</taxon>
    </lineage>
</organism>
<dbReference type="PANTHER" id="PTHR22946:SF9">
    <property type="entry name" value="POLYKETIDE TRANSFERASE AF380"/>
    <property type="match status" value="1"/>
</dbReference>
<evidence type="ECO:0000259" key="2">
    <source>
        <dbReference type="Pfam" id="PF00326"/>
    </source>
</evidence>
<evidence type="ECO:0000313" key="3">
    <source>
        <dbReference type="EMBL" id="KMT59748.1"/>
    </source>
</evidence>
<comment type="caution">
    <text evidence="3">The sequence shown here is derived from an EMBL/GenBank/DDBJ whole genome shotgun (WGS) entry which is preliminary data.</text>
</comment>
<name>A0A0J8GG80_9LIST</name>
<dbReference type="Proteomes" id="UP000052258">
    <property type="component" value="Unassembled WGS sequence"/>
</dbReference>